<evidence type="ECO:0000259" key="8">
    <source>
        <dbReference type="Pfam" id="PF11916"/>
    </source>
</evidence>
<gene>
    <name evidence="9" type="primary">putative Protein VAC14 homolog</name>
    <name evidence="9" type="ORF">CLUMA_CG017278</name>
</gene>
<dbReference type="InterPro" id="IPR011989">
    <property type="entry name" value="ARM-like"/>
</dbReference>
<name>A0A1J1IWU7_9DIPT</name>
<evidence type="ECO:0000313" key="9">
    <source>
        <dbReference type="EMBL" id="CRL04170.1"/>
    </source>
</evidence>
<evidence type="ECO:0000313" key="10">
    <source>
        <dbReference type="Proteomes" id="UP000183832"/>
    </source>
</evidence>
<dbReference type="InterPro" id="IPR016024">
    <property type="entry name" value="ARM-type_fold"/>
</dbReference>
<comment type="function">
    <text evidence="6">Scaffold protein component of the PI(3,5)P2 regulatory complex which regulates both the synthesis and turnover of phosphatidylinositol 3,5-bisphosphate (PtdIns(3,5)P2). Pentamerizes into a star-shaped structure and nucleates the assembly of the complex. The pentamer binds a single copy each of PIKFYVE and FIG4 and coordinates both PIKfyve kinase activity and FIG4 phosphatase activity, being required to maintain normal levels of phosphatidylinositol 3-phosphate (PtdIns(3)P) and phosphatidylinositol 5-phosphate (PtdIns(5)P). Plays a role in the biogenesis of endosome carrier vesicles (ECV) / multivesicular bodies (MVB) transport intermediates from early endosomes.</text>
</comment>
<dbReference type="InterPro" id="IPR026825">
    <property type="entry name" value="Vac14"/>
</dbReference>
<evidence type="ECO:0000256" key="5">
    <source>
        <dbReference type="ARBA" id="ARBA00023136"/>
    </source>
</evidence>
<dbReference type="Pfam" id="PF12755">
    <property type="entry name" value="Vac14_Fab1_bd"/>
    <property type="match status" value="1"/>
</dbReference>
<dbReference type="Pfam" id="PF11916">
    <property type="entry name" value="Vac14_Fig4_bd"/>
    <property type="match status" value="1"/>
</dbReference>
<accession>A0A1J1IWU7</accession>
<keyword evidence="5" id="KW-0472">Membrane</keyword>
<reference evidence="9 10" key="1">
    <citation type="submission" date="2015-04" db="EMBL/GenBank/DDBJ databases">
        <authorList>
            <person name="Syromyatnikov M.Y."/>
            <person name="Popov V.N."/>
        </authorList>
    </citation>
    <scope>NUCLEOTIDE SEQUENCE [LARGE SCALE GENOMIC DNA]</scope>
</reference>
<comment type="subunit">
    <text evidence="7">Forms pentamers. Component of the PI(3,5)P2 regulatory complex/PAS complex, at least composed of PIKFYVE, FIG4 and VAC14. VAC14 nucleates the assembly of the complex and serves as a scaffold by pentamerizing into a star-shaped structure, which can bind a single copy each of PIKFYVE and FIG4 and coordinates their activities. Interacts with NOS1.</text>
</comment>
<evidence type="ECO:0000256" key="2">
    <source>
        <dbReference type="ARBA" id="ARBA00010225"/>
    </source>
</evidence>
<dbReference type="AlphaFoldDB" id="A0A1J1IWU7"/>
<protein>
    <recommendedName>
        <fullName evidence="3">Protein VAC14 homolog</fullName>
    </recommendedName>
</protein>
<dbReference type="GO" id="GO:0006661">
    <property type="term" value="P:phosphatidylinositol biosynthetic process"/>
    <property type="evidence" value="ECO:0007669"/>
    <property type="project" value="InterPro"/>
</dbReference>
<evidence type="ECO:0000256" key="6">
    <source>
        <dbReference type="ARBA" id="ARBA00045654"/>
    </source>
</evidence>
<dbReference type="GO" id="GO:0010008">
    <property type="term" value="C:endosome membrane"/>
    <property type="evidence" value="ECO:0007669"/>
    <property type="project" value="TreeGrafter"/>
</dbReference>
<feature type="domain" description="Vacuolar protein 14 C-terminal Fig4-binding" evidence="8">
    <location>
        <begin position="443"/>
        <end position="622"/>
    </location>
</feature>
<comment type="subcellular location">
    <subcellularLocation>
        <location evidence="1">Endomembrane system</location>
    </subcellularLocation>
</comment>
<dbReference type="STRING" id="568069.A0A1J1IWU7"/>
<dbReference type="InterPro" id="IPR021841">
    <property type="entry name" value="VAC14_Fig4p-bd"/>
</dbReference>
<dbReference type="PANTHER" id="PTHR16023">
    <property type="entry name" value="TAX1 BINDING PROTEIN-RELATED"/>
    <property type="match status" value="1"/>
</dbReference>
<dbReference type="SUPFAM" id="SSF48371">
    <property type="entry name" value="ARM repeat"/>
    <property type="match status" value="1"/>
</dbReference>
<dbReference type="Proteomes" id="UP000183832">
    <property type="component" value="Unassembled WGS sequence"/>
</dbReference>
<proteinExistence type="inferred from homology"/>
<evidence type="ECO:0000256" key="3">
    <source>
        <dbReference type="ARBA" id="ARBA00013840"/>
    </source>
</evidence>
<dbReference type="GO" id="GO:0070772">
    <property type="term" value="C:PAS complex"/>
    <property type="evidence" value="ECO:0007669"/>
    <property type="project" value="InterPro"/>
</dbReference>
<evidence type="ECO:0000256" key="4">
    <source>
        <dbReference type="ARBA" id="ARBA00022737"/>
    </source>
</evidence>
<comment type="similarity">
    <text evidence="2">Belongs to the VAC14 family.</text>
</comment>
<dbReference type="OrthoDB" id="5574975at2759"/>
<keyword evidence="10" id="KW-1185">Reference proteome</keyword>
<keyword evidence="4" id="KW-0677">Repeat</keyword>
<dbReference type="PANTHER" id="PTHR16023:SF0">
    <property type="entry name" value="PROTEIN VAC14 HOMOLOG"/>
    <property type="match status" value="1"/>
</dbReference>
<dbReference type="EMBL" id="CVRI01000061">
    <property type="protein sequence ID" value="CRL04170.1"/>
    <property type="molecule type" value="Genomic_DNA"/>
</dbReference>
<evidence type="ECO:0000256" key="7">
    <source>
        <dbReference type="ARBA" id="ARBA00047092"/>
    </source>
</evidence>
<dbReference type="Gene3D" id="1.25.10.10">
    <property type="entry name" value="Leucine-rich Repeat Variant"/>
    <property type="match status" value="2"/>
</dbReference>
<sequence>MSLSESCAKALSDKTYEKRKLAAQEVEKMIVEFNRSKNTTQIKKLIETFAIQYCISKDPNKRKGGLIALASCAIALGPDAGGYNNELLTPVLNCLMDPDTKVRYFASESLYNIVKISRQAIIPMFPEIFSALSRLVADTDAAVKNASELLDRLMKDIITENSQIFDLPSFVPLLRERVLTKNSFARQFLISWISILNAVPEINMLHYLPEILDGIFQMLEDQAFEIQRMCETLLLQFLKNIKHDPSALNLPKMTNILILHAQNANNELIQLTALTWLREFLNISGAGMLSYSSGIFSAFLPCLAYETDSKKNIKENAMIVNNIMLDLVSSNENRSALSSLDLESVMEVLKMYLVQSSATKVNALRWIHHLFSEVPDEMSQHANNLFPVLLNILNDTSDEVVLEGLIVIADIVKSAKDNDSDFNKTKYREFLESLLKLFKEDKDFLENRGALIIKQLCALLNAEYIYRTFAEIMSKDNENLKFTSIMVRKLNTILFTSSELFELRSTLRDIKNPKSARLFECLYLCWANCPVSTISLCLLANCFEHVSTLVIHFGNLEITVDYLVEIDKLIQLIESPIFAALRLTLISKTKDSENLSNALYGILMLLPQTETFHLLKNRLQCIPVSSSSAGLEFKSIESQSGIDFNKLKEHFIKVQKNHQQKRRMSVRN</sequence>
<organism evidence="9 10">
    <name type="scientific">Clunio marinus</name>
    <dbReference type="NCBI Taxonomy" id="568069"/>
    <lineage>
        <taxon>Eukaryota</taxon>
        <taxon>Metazoa</taxon>
        <taxon>Ecdysozoa</taxon>
        <taxon>Arthropoda</taxon>
        <taxon>Hexapoda</taxon>
        <taxon>Insecta</taxon>
        <taxon>Pterygota</taxon>
        <taxon>Neoptera</taxon>
        <taxon>Endopterygota</taxon>
        <taxon>Diptera</taxon>
        <taxon>Nematocera</taxon>
        <taxon>Chironomoidea</taxon>
        <taxon>Chironomidae</taxon>
        <taxon>Clunio</taxon>
    </lineage>
</organism>
<evidence type="ECO:0000256" key="1">
    <source>
        <dbReference type="ARBA" id="ARBA00004308"/>
    </source>
</evidence>